<reference evidence="1 2" key="1">
    <citation type="submission" date="2016-10" db="EMBL/GenBank/DDBJ databases">
        <authorList>
            <person name="de Groot N.N."/>
        </authorList>
    </citation>
    <scope>NUCLEOTIDE SEQUENCE [LARGE SCALE GENOMIC DNA]</scope>
    <source>
        <strain evidence="1 2">HL3</strain>
    </source>
</reference>
<dbReference type="RefSeq" id="WP_093429147.1">
    <property type="nucleotide sequence ID" value="NZ_FOMJ01000011.1"/>
</dbReference>
<dbReference type="OrthoDB" id="9800518at2"/>
<name>A0A1I1W0L3_9GAMM</name>
<accession>A0A1I1W0L3</accession>
<protein>
    <submittedName>
        <fullName evidence="1">Uncharacterized protein</fullName>
    </submittedName>
</protein>
<gene>
    <name evidence="1" type="ORF">SAMN05660831_02540</name>
</gene>
<dbReference type="Proteomes" id="UP000198611">
    <property type="component" value="Unassembled WGS sequence"/>
</dbReference>
<sequence>MVALPETLAAWDRADFEAVFTRELAAVDRDTLPLQAGLSRTQQALDDPVSATLLHREADPERLHLRAGLFYTGMDIGCSCADDPTPVEPEPEYCTVAVTIDRASGEATIQLTE</sequence>
<evidence type="ECO:0000313" key="1">
    <source>
        <dbReference type="EMBL" id="SFD88704.1"/>
    </source>
</evidence>
<evidence type="ECO:0000313" key="2">
    <source>
        <dbReference type="Proteomes" id="UP000198611"/>
    </source>
</evidence>
<dbReference type="AlphaFoldDB" id="A0A1I1W0L3"/>
<proteinExistence type="predicted"/>
<keyword evidence="2" id="KW-1185">Reference proteome</keyword>
<organism evidence="1 2">
    <name type="scientific">Thiohalospira halophila DSM 15071</name>
    <dbReference type="NCBI Taxonomy" id="1123397"/>
    <lineage>
        <taxon>Bacteria</taxon>
        <taxon>Pseudomonadati</taxon>
        <taxon>Pseudomonadota</taxon>
        <taxon>Gammaproteobacteria</taxon>
        <taxon>Thiohalospirales</taxon>
        <taxon>Thiohalospiraceae</taxon>
        <taxon>Thiohalospira</taxon>
    </lineage>
</organism>
<dbReference type="EMBL" id="FOMJ01000011">
    <property type="protein sequence ID" value="SFD88704.1"/>
    <property type="molecule type" value="Genomic_DNA"/>
</dbReference>